<dbReference type="Pfam" id="PF03795">
    <property type="entry name" value="YCII"/>
    <property type="match status" value="1"/>
</dbReference>
<dbReference type="Proteomes" id="UP001296104">
    <property type="component" value="Unassembled WGS sequence"/>
</dbReference>
<protein>
    <recommendedName>
        <fullName evidence="1">YCII-related domain-containing protein</fullName>
    </recommendedName>
</protein>
<evidence type="ECO:0000313" key="3">
    <source>
        <dbReference type="Proteomes" id="UP001296104"/>
    </source>
</evidence>
<organism evidence="2 3">
    <name type="scientific">Lecanosticta acicola</name>
    <dbReference type="NCBI Taxonomy" id="111012"/>
    <lineage>
        <taxon>Eukaryota</taxon>
        <taxon>Fungi</taxon>
        <taxon>Dikarya</taxon>
        <taxon>Ascomycota</taxon>
        <taxon>Pezizomycotina</taxon>
        <taxon>Dothideomycetes</taxon>
        <taxon>Dothideomycetidae</taxon>
        <taxon>Mycosphaerellales</taxon>
        <taxon>Mycosphaerellaceae</taxon>
        <taxon>Lecanosticta</taxon>
    </lineage>
</organism>
<name>A0AAI8Z6H6_9PEZI</name>
<evidence type="ECO:0000313" key="2">
    <source>
        <dbReference type="EMBL" id="CAK4033342.1"/>
    </source>
</evidence>
<dbReference type="PANTHER" id="PTHR33606">
    <property type="entry name" value="PROTEIN YCII"/>
    <property type="match status" value="1"/>
</dbReference>
<reference evidence="2" key="1">
    <citation type="submission" date="2023-11" db="EMBL/GenBank/DDBJ databases">
        <authorList>
            <person name="Alioto T."/>
            <person name="Alioto T."/>
            <person name="Gomez Garrido J."/>
        </authorList>
    </citation>
    <scope>NUCLEOTIDE SEQUENCE</scope>
</reference>
<comment type="caution">
    <text evidence="2">The sequence shown here is derived from an EMBL/GenBank/DDBJ whole genome shotgun (WGS) entry which is preliminary data.</text>
</comment>
<dbReference type="InterPro" id="IPR005545">
    <property type="entry name" value="YCII"/>
</dbReference>
<proteinExistence type="predicted"/>
<feature type="domain" description="YCII-related" evidence="1">
    <location>
        <begin position="6"/>
        <end position="97"/>
    </location>
</feature>
<dbReference type="PANTHER" id="PTHR33606:SF3">
    <property type="entry name" value="PROTEIN YCII"/>
    <property type="match status" value="1"/>
</dbReference>
<dbReference type="AlphaFoldDB" id="A0AAI8Z6H6"/>
<dbReference type="InterPro" id="IPR051807">
    <property type="entry name" value="Sec-metab_biosynth-assoc"/>
</dbReference>
<sequence>MGKQEWMVILPDKPGALEMRMKVRPQHLEAIKPQVDSGLVVLGGASLDEPLKEGLAPKINGSVVMYEADSEEEVWKAVKSDVYYKEGVWDVEKIKVFPFKSAVRQGL</sequence>
<dbReference type="Gene3D" id="3.30.70.1060">
    <property type="entry name" value="Dimeric alpha+beta barrel"/>
    <property type="match status" value="1"/>
</dbReference>
<accession>A0AAI8Z6H6</accession>
<evidence type="ECO:0000259" key="1">
    <source>
        <dbReference type="Pfam" id="PF03795"/>
    </source>
</evidence>
<dbReference type="EMBL" id="CAVMBE010000084">
    <property type="protein sequence ID" value="CAK4033342.1"/>
    <property type="molecule type" value="Genomic_DNA"/>
</dbReference>
<gene>
    <name evidence="2" type="ORF">LECACI_7A008500</name>
</gene>
<dbReference type="SUPFAM" id="SSF54909">
    <property type="entry name" value="Dimeric alpha+beta barrel"/>
    <property type="match status" value="1"/>
</dbReference>
<dbReference type="InterPro" id="IPR011008">
    <property type="entry name" value="Dimeric_a/b-barrel"/>
</dbReference>
<keyword evidence="3" id="KW-1185">Reference proteome</keyword>